<evidence type="ECO:0000313" key="2">
    <source>
        <dbReference type="Proteomes" id="UP000287166"/>
    </source>
</evidence>
<proteinExistence type="predicted"/>
<protein>
    <submittedName>
        <fullName evidence="1">Uncharacterized protein</fullName>
    </submittedName>
</protein>
<evidence type="ECO:0000313" key="1">
    <source>
        <dbReference type="EMBL" id="GBE83703.1"/>
    </source>
</evidence>
<keyword evidence="2" id="KW-1185">Reference proteome</keyword>
<dbReference type="Proteomes" id="UP000287166">
    <property type="component" value="Unassembled WGS sequence"/>
</dbReference>
<accession>A0A401GNB2</accession>
<name>A0A401GNB2_9APHY</name>
<sequence>MRSSIYLGSTDLGLQLSTLTHLSASVCASALSAASRFVVLFIVMEAAPLAEVHKMGTRLISHTTSIKPSTSHNLQAPIVARRQSVRCVEPSGHRSPISVF</sequence>
<dbReference type="AlphaFoldDB" id="A0A401GNB2"/>
<dbReference type="GeneID" id="38780620"/>
<reference evidence="1 2" key="1">
    <citation type="journal article" date="2018" name="Sci. Rep.">
        <title>Genome sequence of the cauliflower mushroom Sparassis crispa (Hanabiratake) and its association with beneficial usage.</title>
        <authorList>
            <person name="Kiyama R."/>
            <person name="Furutani Y."/>
            <person name="Kawaguchi K."/>
            <person name="Nakanishi T."/>
        </authorList>
    </citation>
    <scope>NUCLEOTIDE SEQUENCE [LARGE SCALE GENOMIC DNA]</scope>
</reference>
<dbReference type="EMBL" id="BFAD01000005">
    <property type="protein sequence ID" value="GBE83703.1"/>
    <property type="molecule type" value="Genomic_DNA"/>
</dbReference>
<comment type="caution">
    <text evidence="1">The sequence shown here is derived from an EMBL/GenBank/DDBJ whole genome shotgun (WGS) entry which is preliminary data.</text>
</comment>
<dbReference type="RefSeq" id="XP_027614616.1">
    <property type="nucleotide sequence ID" value="XM_027758815.1"/>
</dbReference>
<gene>
    <name evidence="1" type="ORF">SCP_0507590</name>
</gene>
<dbReference type="InParanoid" id="A0A401GNB2"/>
<organism evidence="1 2">
    <name type="scientific">Sparassis crispa</name>
    <dbReference type="NCBI Taxonomy" id="139825"/>
    <lineage>
        <taxon>Eukaryota</taxon>
        <taxon>Fungi</taxon>
        <taxon>Dikarya</taxon>
        <taxon>Basidiomycota</taxon>
        <taxon>Agaricomycotina</taxon>
        <taxon>Agaricomycetes</taxon>
        <taxon>Polyporales</taxon>
        <taxon>Sparassidaceae</taxon>
        <taxon>Sparassis</taxon>
    </lineage>
</organism>